<dbReference type="Gene3D" id="3.40.250.10">
    <property type="entry name" value="Rhodanese-like domain"/>
    <property type="match status" value="1"/>
</dbReference>
<dbReference type="PANTHER" id="PTHR43031">
    <property type="entry name" value="FAD-DEPENDENT OXIDOREDUCTASE"/>
    <property type="match status" value="1"/>
</dbReference>
<evidence type="ECO:0000259" key="1">
    <source>
        <dbReference type="PROSITE" id="PS50206"/>
    </source>
</evidence>
<dbReference type="eggNOG" id="arCOG02021">
    <property type="taxonomic scope" value="Archaea"/>
</dbReference>
<dbReference type="PANTHER" id="PTHR43031:SF1">
    <property type="entry name" value="PYRIDINE NUCLEOTIDE-DISULPHIDE OXIDOREDUCTASE"/>
    <property type="match status" value="1"/>
</dbReference>
<dbReference type="AlphaFoldDB" id="K0B9G7"/>
<organism evidence="2 3">
    <name type="scientific">Candidatus Nitrosopumilus sediminis</name>
    <dbReference type="NCBI Taxonomy" id="1229909"/>
    <lineage>
        <taxon>Archaea</taxon>
        <taxon>Nitrososphaerota</taxon>
        <taxon>Nitrososphaeria</taxon>
        <taxon>Nitrosopumilales</taxon>
        <taxon>Nitrosopumilaceae</taxon>
        <taxon>Nitrosopumilus</taxon>
    </lineage>
</organism>
<dbReference type="Proteomes" id="UP000006100">
    <property type="component" value="Chromosome"/>
</dbReference>
<dbReference type="PATRIC" id="fig|1229909.8.peg.1106"/>
<dbReference type="InterPro" id="IPR001763">
    <property type="entry name" value="Rhodanese-like_dom"/>
</dbReference>
<dbReference type="InterPro" id="IPR036873">
    <property type="entry name" value="Rhodanese-like_dom_sf"/>
</dbReference>
<keyword evidence="3" id="KW-1185">Reference proteome</keyword>
<evidence type="ECO:0000313" key="3">
    <source>
        <dbReference type="Proteomes" id="UP000006100"/>
    </source>
</evidence>
<protein>
    <submittedName>
        <fullName evidence="2">Rhodanese domain-containing protein</fullName>
    </submittedName>
</protein>
<dbReference type="SMART" id="SM00450">
    <property type="entry name" value="RHOD"/>
    <property type="match status" value="1"/>
</dbReference>
<sequence length="99" mass="11106">MLFMADKITAKELMSQKNDFVIIDVREADELEGGKIEDSIHMPLGLSIRNAKKKQIEHLKDKKICTYCGTGYRGNIAADELVKEGFNAITLEGGYPSWN</sequence>
<reference evidence="2 3" key="1">
    <citation type="journal article" date="2012" name="J. Bacteriol.">
        <title>Draft Genome Sequence of an Ammonia-Oxidizing Archaeon, "Candidatus Nitrosopumilus sediminis" AR2, from Svalbard in the Arctic Circle.</title>
        <authorList>
            <person name="Park S.J."/>
            <person name="Kim J.G."/>
            <person name="Jung M.Y."/>
            <person name="Kim S.J."/>
            <person name="Cha I.T."/>
            <person name="Ghai R."/>
            <person name="Martin-Cuadrado A.B."/>
            <person name="Rodriguez-Valera F."/>
            <person name="Rhee S.K."/>
        </authorList>
    </citation>
    <scope>NUCLEOTIDE SEQUENCE [LARGE SCALE GENOMIC DNA]</scope>
    <source>
        <strain evidence="2 3">AR2</strain>
    </source>
</reference>
<dbReference type="SUPFAM" id="SSF52821">
    <property type="entry name" value="Rhodanese/Cell cycle control phosphatase"/>
    <property type="match status" value="1"/>
</dbReference>
<gene>
    <name evidence="2" type="ORF">NSED_05070</name>
</gene>
<feature type="domain" description="Rhodanese" evidence="1">
    <location>
        <begin position="16"/>
        <end position="99"/>
    </location>
</feature>
<dbReference type="HOGENOM" id="CLU_089574_13_3_2"/>
<dbReference type="CDD" id="cd00158">
    <property type="entry name" value="RHOD"/>
    <property type="match status" value="1"/>
</dbReference>
<name>K0B9G7_9ARCH</name>
<dbReference type="InterPro" id="IPR050229">
    <property type="entry name" value="GlpE_sulfurtransferase"/>
</dbReference>
<dbReference type="PROSITE" id="PS50206">
    <property type="entry name" value="RHODANESE_3"/>
    <property type="match status" value="1"/>
</dbReference>
<accession>K0B9G7</accession>
<dbReference type="EMBL" id="CP003843">
    <property type="protein sequence ID" value="AFS82818.1"/>
    <property type="molecule type" value="Genomic_DNA"/>
</dbReference>
<dbReference type="KEGG" id="nir:NSED_05070"/>
<evidence type="ECO:0000313" key="2">
    <source>
        <dbReference type="EMBL" id="AFS82818.1"/>
    </source>
</evidence>
<dbReference type="STRING" id="1229909.NSED_05070"/>
<dbReference type="Pfam" id="PF00581">
    <property type="entry name" value="Rhodanese"/>
    <property type="match status" value="1"/>
</dbReference>
<proteinExistence type="predicted"/>